<dbReference type="Proteomes" id="UP000230750">
    <property type="component" value="Unassembled WGS sequence"/>
</dbReference>
<dbReference type="AlphaFoldDB" id="A0A2G8JYB6"/>
<dbReference type="PROSITE" id="PS51406">
    <property type="entry name" value="FIBRINOGEN_C_2"/>
    <property type="match status" value="1"/>
</dbReference>
<evidence type="ECO:0000313" key="3">
    <source>
        <dbReference type="Proteomes" id="UP000230750"/>
    </source>
</evidence>
<dbReference type="OrthoDB" id="7735550at2759"/>
<gene>
    <name evidence="2" type="ORF">BSL78_22466</name>
</gene>
<dbReference type="InterPro" id="IPR036056">
    <property type="entry name" value="Fibrinogen-like_C"/>
</dbReference>
<dbReference type="GO" id="GO:0005615">
    <property type="term" value="C:extracellular space"/>
    <property type="evidence" value="ECO:0007669"/>
    <property type="project" value="TreeGrafter"/>
</dbReference>
<dbReference type="Pfam" id="PF00147">
    <property type="entry name" value="Fibrinogen_C"/>
    <property type="match status" value="1"/>
</dbReference>
<evidence type="ECO:0000259" key="1">
    <source>
        <dbReference type="PROSITE" id="PS51406"/>
    </source>
</evidence>
<comment type="caution">
    <text evidence="2">The sequence shown here is derived from an EMBL/GenBank/DDBJ whole genome shotgun (WGS) entry which is preliminary data.</text>
</comment>
<dbReference type="NCBIfam" id="NF040941">
    <property type="entry name" value="GGGWT_bact"/>
    <property type="match status" value="1"/>
</dbReference>
<dbReference type="Gene3D" id="3.90.215.10">
    <property type="entry name" value="Gamma Fibrinogen, chain A, domain 1"/>
    <property type="match status" value="1"/>
</dbReference>
<dbReference type="InterPro" id="IPR002181">
    <property type="entry name" value="Fibrinogen_a/b/g_C_dom"/>
</dbReference>
<keyword evidence="3" id="KW-1185">Reference proteome</keyword>
<dbReference type="SUPFAM" id="SSF56496">
    <property type="entry name" value="Fibrinogen C-terminal domain-like"/>
    <property type="match status" value="1"/>
</dbReference>
<organism evidence="2 3">
    <name type="scientific">Stichopus japonicus</name>
    <name type="common">Sea cucumber</name>
    <dbReference type="NCBI Taxonomy" id="307972"/>
    <lineage>
        <taxon>Eukaryota</taxon>
        <taxon>Metazoa</taxon>
        <taxon>Echinodermata</taxon>
        <taxon>Eleutherozoa</taxon>
        <taxon>Echinozoa</taxon>
        <taxon>Holothuroidea</taxon>
        <taxon>Aspidochirotacea</taxon>
        <taxon>Aspidochirotida</taxon>
        <taxon>Stichopodidae</taxon>
        <taxon>Apostichopus</taxon>
    </lineage>
</organism>
<dbReference type="InterPro" id="IPR050373">
    <property type="entry name" value="Fibrinogen_C-term_domain"/>
</dbReference>
<name>A0A2G8JYB6_STIJA</name>
<protein>
    <submittedName>
        <fullName evidence="2">Fibrinogen-like protein A</fullName>
    </submittedName>
</protein>
<reference evidence="2 3" key="1">
    <citation type="journal article" date="2017" name="PLoS Biol.">
        <title>The sea cucumber genome provides insights into morphological evolution and visceral regeneration.</title>
        <authorList>
            <person name="Zhang X."/>
            <person name="Sun L."/>
            <person name="Yuan J."/>
            <person name="Sun Y."/>
            <person name="Gao Y."/>
            <person name="Zhang L."/>
            <person name="Li S."/>
            <person name="Dai H."/>
            <person name="Hamel J.F."/>
            <person name="Liu C."/>
            <person name="Yu Y."/>
            <person name="Liu S."/>
            <person name="Lin W."/>
            <person name="Guo K."/>
            <person name="Jin S."/>
            <person name="Xu P."/>
            <person name="Storey K.B."/>
            <person name="Huan P."/>
            <person name="Zhang T."/>
            <person name="Zhou Y."/>
            <person name="Zhang J."/>
            <person name="Lin C."/>
            <person name="Li X."/>
            <person name="Xing L."/>
            <person name="Huo D."/>
            <person name="Sun M."/>
            <person name="Wang L."/>
            <person name="Mercier A."/>
            <person name="Li F."/>
            <person name="Yang H."/>
            <person name="Xiang J."/>
        </authorList>
    </citation>
    <scope>NUCLEOTIDE SEQUENCE [LARGE SCALE GENOMIC DNA]</scope>
    <source>
        <strain evidence="2">Shaxun</strain>
        <tissue evidence="2">Muscle</tissue>
    </source>
</reference>
<dbReference type="EMBL" id="MRZV01001095">
    <property type="protein sequence ID" value="PIK40685.1"/>
    <property type="molecule type" value="Genomic_DNA"/>
</dbReference>
<feature type="non-terminal residue" evidence="2">
    <location>
        <position position="1"/>
    </location>
</feature>
<dbReference type="PANTHER" id="PTHR19143">
    <property type="entry name" value="FIBRINOGEN/TENASCIN/ANGIOPOEITIN"/>
    <property type="match status" value="1"/>
</dbReference>
<dbReference type="CDD" id="cd00087">
    <property type="entry name" value="FReD"/>
    <property type="match status" value="1"/>
</dbReference>
<evidence type="ECO:0000313" key="2">
    <source>
        <dbReference type="EMBL" id="PIK40685.1"/>
    </source>
</evidence>
<dbReference type="SMART" id="SM00186">
    <property type="entry name" value="FBG"/>
    <property type="match status" value="1"/>
</dbReference>
<sequence length="229" mass="27147">SSYFYYQEREYPRDCKEVYEQCDDQTESGIFMIQPDGAPEPFEVYCNNSIDGGGWTVFLRRVDGAVNFYRYWNDYKKGFGFLRREFWLGNDNIAYLTNQGNYELRIDMNNVNGKPYYAKYNLFRISDESSNYRLTDLGDYLSESTANYDAMAYHRNRSFTTRDRDNDGYSAGNCASKWYAAWWDNNCAHSRLTGLYFGTTGSYQSIYWYNLPESYYNLKYAEMKVRPLL</sequence>
<accession>A0A2G8JYB6</accession>
<feature type="domain" description="Fibrinogen C-terminal" evidence="1">
    <location>
        <begin position="6"/>
        <end position="229"/>
    </location>
</feature>
<proteinExistence type="predicted"/>
<dbReference type="InterPro" id="IPR014716">
    <property type="entry name" value="Fibrinogen_a/b/g_C_1"/>
</dbReference>